<evidence type="ECO:0000259" key="2">
    <source>
        <dbReference type="Pfam" id="PF03732"/>
    </source>
</evidence>
<keyword evidence="5" id="KW-1185">Reference proteome</keyword>
<evidence type="ECO:0000313" key="5">
    <source>
        <dbReference type="Proteomes" id="UP001237642"/>
    </source>
</evidence>
<dbReference type="AlphaFoldDB" id="A0AAD8GVH7"/>
<sequence length="403" mass="45356">MASTSQPEDHQDHHQDDAYSVLDSSLRSVALQNSHPLYLHPSDHPGQVLVAATLTGENFNEWKRFMTLALSAKNKLGFVTGKYKAPGITSAYFDHWQRCNDMIITWILNSLSPDIRSSLVYVTLAEDVWTDLHTRFAHNNGPRIFELKRAISDLSQDTLTISVYYTKFKQLHDDLHNVAHVPKCTCECVCNAKADIDQHEEIMKVTQFLMGLNENVTNIRGQLLMMSLMPRITQVLALLQQEERQRSYRSVQSSTVESVSLAASRQYSQFSGSNNRFNKFNDSRTYSSGKSFYKKGNLECSYRHGTNHTKDMCYRLIGFPPRSKQAGSSQNKSHTTVVAQVQSDDTSSGSEDSQITQNQSISLSNTLSPTQYQQLLFMLNQASTTTSNVNAITTVTETPQSAN</sequence>
<dbReference type="Pfam" id="PF14244">
    <property type="entry name" value="Retrotran_gag_3"/>
    <property type="match status" value="1"/>
</dbReference>
<reference evidence="4" key="2">
    <citation type="submission" date="2023-05" db="EMBL/GenBank/DDBJ databases">
        <authorList>
            <person name="Schelkunov M.I."/>
        </authorList>
    </citation>
    <scope>NUCLEOTIDE SEQUENCE</scope>
    <source>
        <strain evidence="4">Hsosn_3</strain>
        <tissue evidence="4">Leaf</tissue>
    </source>
</reference>
<feature type="domain" description="Retrotransposon Copia-like N-terminal" evidence="3">
    <location>
        <begin position="40"/>
        <end position="86"/>
    </location>
</feature>
<feature type="region of interest" description="Disordered" evidence="1">
    <location>
        <begin position="323"/>
        <end position="362"/>
    </location>
</feature>
<dbReference type="InterPro" id="IPR029472">
    <property type="entry name" value="Copia-like_N"/>
</dbReference>
<name>A0AAD8GVH7_9APIA</name>
<proteinExistence type="predicted"/>
<protein>
    <submittedName>
        <fullName evidence="4">CCHC-type domain-containing protein</fullName>
    </submittedName>
</protein>
<dbReference type="PANTHER" id="PTHR37610:SF97">
    <property type="entry name" value="RETROTRANSPOSON GAG DOMAIN-CONTAINING PROTEIN"/>
    <property type="match status" value="1"/>
</dbReference>
<dbReference type="EMBL" id="JAUIZM010000011">
    <property type="protein sequence ID" value="KAK1355313.1"/>
    <property type="molecule type" value="Genomic_DNA"/>
</dbReference>
<dbReference type="Pfam" id="PF03732">
    <property type="entry name" value="Retrotrans_gag"/>
    <property type="match status" value="1"/>
</dbReference>
<feature type="compositionally biased region" description="Polar residues" evidence="1">
    <location>
        <begin position="325"/>
        <end position="362"/>
    </location>
</feature>
<dbReference type="PANTHER" id="PTHR37610">
    <property type="entry name" value="CCHC-TYPE DOMAIN-CONTAINING PROTEIN"/>
    <property type="match status" value="1"/>
</dbReference>
<evidence type="ECO:0000313" key="4">
    <source>
        <dbReference type="EMBL" id="KAK1355313.1"/>
    </source>
</evidence>
<feature type="domain" description="Retrotransposon gag" evidence="2">
    <location>
        <begin position="106"/>
        <end position="213"/>
    </location>
</feature>
<evidence type="ECO:0000256" key="1">
    <source>
        <dbReference type="SAM" id="MobiDB-lite"/>
    </source>
</evidence>
<organism evidence="4 5">
    <name type="scientific">Heracleum sosnowskyi</name>
    <dbReference type="NCBI Taxonomy" id="360622"/>
    <lineage>
        <taxon>Eukaryota</taxon>
        <taxon>Viridiplantae</taxon>
        <taxon>Streptophyta</taxon>
        <taxon>Embryophyta</taxon>
        <taxon>Tracheophyta</taxon>
        <taxon>Spermatophyta</taxon>
        <taxon>Magnoliopsida</taxon>
        <taxon>eudicotyledons</taxon>
        <taxon>Gunneridae</taxon>
        <taxon>Pentapetalae</taxon>
        <taxon>asterids</taxon>
        <taxon>campanulids</taxon>
        <taxon>Apiales</taxon>
        <taxon>Apiaceae</taxon>
        <taxon>Apioideae</taxon>
        <taxon>apioid superclade</taxon>
        <taxon>Tordylieae</taxon>
        <taxon>Tordyliinae</taxon>
        <taxon>Heracleum</taxon>
    </lineage>
</organism>
<reference evidence="4" key="1">
    <citation type="submission" date="2023-02" db="EMBL/GenBank/DDBJ databases">
        <title>Genome of toxic invasive species Heracleum sosnowskyi carries increased number of genes despite the absence of recent whole-genome duplications.</title>
        <authorList>
            <person name="Schelkunov M."/>
            <person name="Shtratnikova V."/>
            <person name="Makarenko M."/>
            <person name="Klepikova A."/>
            <person name="Omelchenko D."/>
            <person name="Novikova G."/>
            <person name="Obukhova E."/>
            <person name="Bogdanov V."/>
            <person name="Penin A."/>
            <person name="Logacheva M."/>
        </authorList>
    </citation>
    <scope>NUCLEOTIDE SEQUENCE</scope>
    <source>
        <strain evidence="4">Hsosn_3</strain>
        <tissue evidence="4">Leaf</tissue>
    </source>
</reference>
<dbReference type="Proteomes" id="UP001237642">
    <property type="component" value="Unassembled WGS sequence"/>
</dbReference>
<comment type="caution">
    <text evidence="4">The sequence shown here is derived from an EMBL/GenBank/DDBJ whole genome shotgun (WGS) entry which is preliminary data.</text>
</comment>
<evidence type="ECO:0000259" key="3">
    <source>
        <dbReference type="Pfam" id="PF14244"/>
    </source>
</evidence>
<dbReference type="InterPro" id="IPR005162">
    <property type="entry name" value="Retrotrans_gag_dom"/>
</dbReference>
<accession>A0AAD8GVH7</accession>
<gene>
    <name evidence="4" type="ORF">POM88_048569</name>
</gene>